<evidence type="ECO:0000256" key="1">
    <source>
        <dbReference type="ARBA" id="ARBA00004173"/>
    </source>
</evidence>
<organism evidence="8 9">
    <name type="scientific">Ogataea polymorpha</name>
    <dbReference type="NCBI Taxonomy" id="460523"/>
    <lineage>
        <taxon>Eukaryota</taxon>
        <taxon>Fungi</taxon>
        <taxon>Dikarya</taxon>
        <taxon>Ascomycota</taxon>
        <taxon>Saccharomycotina</taxon>
        <taxon>Pichiomycetes</taxon>
        <taxon>Pichiales</taxon>
        <taxon>Pichiaceae</taxon>
        <taxon>Ogataea</taxon>
    </lineage>
</organism>
<dbReference type="Gene3D" id="6.10.140.1190">
    <property type="match status" value="1"/>
</dbReference>
<dbReference type="InterPro" id="IPR010729">
    <property type="entry name" value="Ribosomal_uL29_mit"/>
</dbReference>
<evidence type="ECO:0000256" key="7">
    <source>
        <dbReference type="ARBA" id="ARBA00035399"/>
    </source>
</evidence>
<name>A0A9P8P0G9_9ASCO</name>
<dbReference type="Pfam" id="PF06984">
    <property type="entry name" value="MRP-L47"/>
    <property type="match status" value="1"/>
</dbReference>
<keyword evidence="4" id="KW-0496">Mitochondrion</keyword>
<keyword evidence="9" id="KW-1185">Reference proteome</keyword>
<reference evidence="8" key="1">
    <citation type="journal article" date="2021" name="Open Biol.">
        <title>Shared evolutionary footprints suggest mitochondrial oxidative damage underlies multiple complex I losses in fungi.</title>
        <authorList>
            <person name="Schikora-Tamarit M.A."/>
            <person name="Marcet-Houben M."/>
            <person name="Nosek J."/>
            <person name="Gabaldon T."/>
        </authorList>
    </citation>
    <scope>NUCLEOTIDE SEQUENCE</scope>
    <source>
        <strain evidence="8">NCAIM Y.01608</strain>
    </source>
</reference>
<dbReference type="Proteomes" id="UP000788993">
    <property type="component" value="Unassembled WGS sequence"/>
</dbReference>
<evidence type="ECO:0000256" key="5">
    <source>
        <dbReference type="ARBA" id="ARBA00023274"/>
    </source>
</evidence>
<gene>
    <name evidence="8" type="ORF">OGATHE_004508</name>
</gene>
<proteinExistence type="inferred from homology"/>
<dbReference type="GO" id="GO:0003735">
    <property type="term" value="F:structural constituent of ribosome"/>
    <property type="evidence" value="ECO:0007669"/>
    <property type="project" value="InterPro"/>
</dbReference>
<evidence type="ECO:0000256" key="3">
    <source>
        <dbReference type="ARBA" id="ARBA00022980"/>
    </source>
</evidence>
<comment type="caution">
    <text evidence="8">The sequence shown here is derived from an EMBL/GenBank/DDBJ whole genome shotgun (WGS) entry which is preliminary data.</text>
</comment>
<evidence type="ECO:0000256" key="2">
    <source>
        <dbReference type="ARBA" id="ARBA00009254"/>
    </source>
</evidence>
<dbReference type="PANTHER" id="PTHR21183:SF18">
    <property type="entry name" value="LARGE RIBOSOMAL SUBUNIT PROTEIN UL29M"/>
    <property type="match status" value="1"/>
</dbReference>
<accession>A0A9P8P0G9</accession>
<comment type="similarity">
    <text evidence="2">Belongs to the universal ribosomal protein uL29 family.</text>
</comment>
<sequence length="283" mass="33297">MSRHFHTTALVAARKRIPPTVKLRPPILPTINNITVKEDHPLWQFFHEKKFVRDQSEVAFTGRAWSVQELRRKSWEDLHGLWHVCLKERNKLEREIHIFRQQGDNPVGSDYQKLNDEIHKSMWRIKQVLTERDHALKNAQKEFKVNGDQYLQEFREKYLTAENVETNEWYDKLERLQQAIFGIPEFLDADFKVDLRFVQGVKYIGQLKFDRFAEQIGRTDLAPLRDVAELYTLFEESASAEGVAEACAKIDEYRENDIVIPASKEVQVVQGFVQEKLESLEAE</sequence>
<evidence type="ECO:0000256" key="6">
    <source>
        <dbReference type="ARBA" id="ARBA00035289"/>
    </source>
</evidence>
<evidence type="ECO:0000313" key="8">
    <source>
        <dbReference type="EMBL" id="KAH3662932.1"/>
    </source>
</evidence>
<dbReference type="GO" id="GO:0032543">
    <property type="term" value="P:mitochondrial translation"/>
    <property type="evidence" value="ECO:0007669"/>
    <property type="project" value="TreeGrafter"/>
</dbReference>
<dbReference type="GO" id="GO:0005762">
    <property type="term" value="C:mitochondrial large ribosomal subunit"/>
    <property type="evidence" value="ECO:0007669"/>
    <property type="project" value="TreeGrafter"/>
</dbReference>
<comment type="subcellular location">
    <subcellularLocation>
        <location evidence="1">Mitochondrion</location>
    </subcellularLocation>
</comment>
<dbReference type="AlphaFoldDB" id="A0A9P8P0G9"/>
<reference evidence="8" key="2">
    <citation type="submission" date="2021-01" db="EMBL/GenBank/DDBJ databases">
        <authorList>
            <person name="Schikora-Tamarit M.A."/>
        </authorList>
    </citation>
    <scope>NUCLEOTIDE SEQUENCE</scope>
    <source>
        <strain evidence="8">NCAIM Y.01608</strain>
    </source>
</reference>
<dbReference type="Gene3D" id="6.10.330.20">
    <property type="match status" value="1"/>
</dbReference>
<keyword evidence="3" id="KW-0689">Ribosomal protein</keyword>
<evidence type="ECO:0000313" key="9">
    <source>
        <dbReference type="Proteomes" id="UP000788993"/>
    </source>
</evidence>
<dbReference type="EMBL" id="JAEUBD010001266">
    <property type="protein sequence ID" value="KAH3662932.1"/>
    <property type="molecule type" value="Genomic_DNA"/>
</dbReference>
<dbReference type="PANTHER" id="PTHR21183">
    <property type="entry name" value="RIBOSOMAL PROTEIN L47, MITOCHONDRIAL-RELATED"/>
    <property type="match status" value="1"/>
</dbReference>
<protein>
    <recommendedName>
        <fullName evidence="6">Large ribosomal subunit protein uL29m</fullName>
    </recommendedName>
    <alternativeName>
        <fullName evidence="7">54S ribosomal protein L4, mitochondrial</fullName>
    </alternativeName>
</protein>
<dbReference type="InterPro" id="IPR038340">
    <property type="entry name" value="MRP-L47_sf"/>
</dbReference>
<keyword evidence="5" id="KW-0687">Ribonucleoprotein</keyword>
<evidence type="ECO:0000256" key="4">
    <source>
        <dbReference type="ARBA" id="ARBA00023128"/>
    </source>
</evidence>